<dbReference type="InterPro" id="IPR038475">
    <property type="entry name" value="RecG_C_sf"/>
</dbReference>
<keyword evidence="4" id="KW-1185">Reference proteome</keyword>
<reference evidence="4" key="1">
    <citation type="submission" date="2016-10" db="EMBL/GenBank/DDBJ databases">
        <authorList>
            <person name="Varghese N."/>
            <person name="Submissions S."/>
        </authorList>
    </citation>
    <scope>NUCLEOTIDE SEQUENCE [LARGE SCALE GENOMIC DNA]</scope>
    <source>
        <strain evidence="4">IBRC-M 10761</strain>
    </source>
</reference>
<dbReference type="Gene3D" id="1.10.10.10">
    <property type="entry name" value="Winged helix-like DNA-binding domain superfamily/Winged helix DNA-binding domain"/>
    <property type="match status" value="1"/>
</dbReference>
<dbReference type="RefSeq" id="WP_092177669.1">
    <property type="nucleotide sequence ID" value="NZ_FNZH01000008.1"/>
</dbReference>
<keyword evidence="3" id="KW-0547">Nucleotide-binding</keyword>
<dbReference type="OrthoDB" id="9807907at2"/>
<dbReference type="Pfam" id="PF04326">
    <property type="entry name" value="SLFN_AlbA_2"/>
    <property type="match status" value="1"/>
</dbReference>
<dbReference type="Gene3D" id="3.30.950.30">
    <property type="entry name" value="Schlafen, AAA domain"/>
    <property type="match status" value="1"/>
</dbReference>
<evidence type="ECO:0000256" key="1">
    <source>
        <dbReference type="SAM" id="MobiDB-lite"/>
    </source>
</evidence>
<dbReference type="PANTHER" id="PTHR30595:SF6">
    <property type="entry name" value="SCHLAFEN ALBA-2 DOMAIN-CONTAINING PROTEIN"/>
    <property type="match status" value="1"/>
</dbReference>
<dbReference type="AlphaFoldDB" id="A0A1H7AYU0"/>
<dbReference type="Pfam" id="PF13749">
    <property type="entry name" value="HATPase_c_4"/>
    <property type="match status" value="1"/>
</dbReference>
<name>A0A1H7AYU0_9BACT</name>
<accession>A0A1H7AYU0</accession>
<dbReference type="STRING" id="1416801.SAMN05192553_1082"/>
<dbReference type="PANTHER" id="PTHR30595">
    <property type="entry name" value="GLPR-RELATED TRANSCRIPTIONAL REPRESSOR"/>
    <property type="match status" value="1"/>
</dbReference>
<keyword evidence="3" id="KW-0067">ATP-binding</keyword>
<keyword evidence="3" id="KW-0378">Hydrolase</keyword>
<proteinExistence type="predicted"/>
<sequence length="475" mass="53595">MTIDTFEISESQVNQILQIHEGHFSDLKRKEIKPAKLTQTLSAFANADGGEVYVGVGELEKGESLKERFWDGFKTPEDANGHLQTIQEFFPFEQYINVSFLGSIKLNGFVLHIQVHKSKEILTASDGSPYVRRGAQNIPVKSHEDLKKLEFDKGTVSYEQQVLNLPVEMLTESEVIKTFISQVIPSSTPDAWLRKQLLIQSNKPTVAGILLFADEPQAALPKQSGIKIFRYKTRDKEGSRQTLAFDPMTIEGNIYDQIKKAVNFTVKTVEDIKILGEKGFENISYPEEAVHEIVTNAVLHRDYSKTSDVQIIIFDNRIEILSPGKLPGHITTQNILEEQLARNGALVRLINKFPDPPNKDVGEGLNTAFHAMRKLRLKEPEIEETVSGLKVTIYHEPLASPEEIVMKYLDSNEEISNSIARELCGIDSENEMKRVFQKLQAANLLERTPSKKGSASTWRKPQNEQDISGEQMSLF</sequence>
<evidence type="ECO:0000313" key="3">
    <source>
        <dbReference type="EMBL" id="SEJ67312.1"/>
    </source>
</evidence>
<dbReference type="InterPro" id="IPR007421">
    <property type="entry name" value="Schlafen_AlbA_2_dom"/>
</dbReference>
<protein>
    <submittedName>
        <fullName evidence="3">ATP-dependent DNA helicase RecG</fullName>
    </submittedName>
</protein>
<dbReference type="Gene3D" id="3.30.565.60">
    <property type="match status" value="1"/>
</dbReference>
<evidence type="ECO:0000259" key="2">
    <source>
        <dbReference type="Pfam" id="PF04326"/>
    </source>
</evidence>
<dbReference type="InterPro" id="IPR038461">
    <property type="entry name" value="Schlafen_AlbA_2_dom_sf"/>
</dbReference>
<gene>
    <name evidence="3" type="ORF">SAMN05192553_1082</name>
</gene>
<feature type="compositionally biased region" description="Polar residues" evidence="1">
    <location>
        <begin position="451"/>
        <end position="475"/>
    </location>
</feature>
<dbReference type="EMBL" id="FNZH01000008">
    <property type="protein sequence ID" value="SEJ67312.1"/>
    <property type="molecule type" value="Genomic_DNA"/>
</dbReference>
<organism evidence="3 4">
    <name type="scientific">Cyclobacterium xiamenense</name>
    <dbReference type="NCBI Taxonomy" id="1297121"/>
    <lineage>
        <taxon>Bacteria</taxon>
        <taxon>Pseudomonadati</taxon>
        <taxon>Bacteroidota</taxon>
        <taxon>Cytophagia</taxon>
        <taxon>Cytophagales</taxon>
        <taxon>Cyclobacteriaceae</taxon>
        <taxon>Cyclobacterium</taxon>
    </lineage>
</organism>
<keyword evidence="3" id="KW-0347">Helicase</keyword>
<feature type="domain" description="Schlafen AlbA-2" evidence="2">
    <location>
        <begin position="21"/>
        <end position="140"/>
    </location>
</feature>
<dbReference type="Proteomes" id="UP000199403">
    <property type="component" value="Unassembled WGS sequence"/>
</dbReference>
<dbReference type="GO" id="GO:0004386">
    <property type="term" value="F:helicase activity"/>
    <property type="evidence" value="ECO:0007669"/>
    <property type="project" value="UniProtKB-KW"/>
</dbReference>
<evidence type="ECO:0000313" key="4">
    <source>
        <dbReference type="Proteomes" id="UP000199403"/>
    </source>
</evidence>
<dbReference type="InterPro" id="IPR036388">
    <property type="entry name" value="WH-like_DNA-bd_sf"/>
</dbReference>
<feature type="region of interest" description="Disordered" evidence="1">
    <location>
        <begin position="447"/>
        <end position="475"/>
    </location>
</feature>